<evidence type="ECO:0000313" key="3">
    <source>
        <dbReference type="Proteomes" id="UP000590740"/>
    </source>
</evidence>
<sequence>MKTHALILIIAAVAAAMGLGACTNAEVVKINTPAVRAQILGDAEKDLIAGGGALLLSGGNSGAAVAAVTAQELKNLPELQSAIQTAQASAADTASAQGPVTAVTP</sequence>
<evidence type="ECO:0000313" key="2">
    <source>
        <dbReference type="EMBL" id="MBB5035563.1"/>
    </source>
</evidence>
<organism evidence="2 3">
    <name type="scientific">Prosthecobacter vanneervenii</name>
    <dbReference type="NCBI Taxonomy" id="48466"/>
    <lineage>
        <taxon>Bacteria</taxon>
        <taxon>Pseudomonadati</taxon>
        <taxon>Verrucomicrobiota</taxon>
        <taxon>Verrucomicrobiia</taxon>
        <taxon>Verrucomicrobiales</taxon>
        <taxon>Verrucomicrobiaceae</taxon>
        <taxon>Prosthecobacter</taxon>
    </lineage>
</organism>
<dbReference type="Proteomes" id="UP000590740">
    <property type="component" value="Unassembled WGS sequence"/>
</dbReference>
<dbReference type="PROSITE" id="PS51257">
    <property type="entry name" value="PROKAR_LIPOPROTEIN"/>
    <property type="match status" value="1"/>
</dbReference>
<dbReference type="AlphaFoldDB" id="A0A7W7YG66"/>
<name>A0A7W7YG66_9BACT</name>
<dbReference type="RefSeq" id="WP_184344488.1">
    <property type="nucleotide sequence ID" value="NZ_JACHIG010000019.1"/>
</dbReference>
<keyword evidence="3" id="KW-1185">Reference proteome</keyword>
<proteinExistence type="predicted"/>
<protein>
    <submittedName>
        <fullName evidence="2">Uncharacterized protein</fullName>
    </submittedName>
</protein>
<gene>
    <name evidence="2" type="ORF">HNQ65_005176</name>
</gene>
<evidence type="ECO:0000256" key="1">
    <source>
        <dbReference type="SAM" id="SignalP"/>
    </source>
</evidence>
<comment type="caution">
    <text evidence="2">The sequence shown here is derived from an EMBL/GenBank/DDBJ whole genome shotgun (WGS) entry which is preliminary data.</text>
</comment>
<accession>A0A7W7YG66</accession>
<feature type="chain" id="PRO_5031330035" evidence="1">
    <location>
        <begin position="26"/>
        <end position="105"/>
    </location>
</feature>
<keyword evidence="1" id="KW-0732">Signal</keyword>
<reference evidence="2 3" key="1">
    <citation type="submission" date="2020-08" db="EMBL/GenBank/DDBJ databases">
        <title>Genomic Encyclopedia of Type Strains, Phase IV (KMG-IV): sequencing the most valuable type-strain genomes for metagenomic binning, comparative biology and taxonomic classification.</title>
        <authorList>
            <person name="Goeker M."/>
        </authorList>
    </citation>
    <scope>NUCLEOTIDE SEQUENCE [LARGE SCALE GENOMIC DNA]</scope>
    <source>
        <strain evidence="2 3">DSM 12252</strain>
    </source>
</reference>
<dbReference type="EMBL" id="JACHIG010000019">
    <property type="protein sequence ID" value="MBB5035563.1"/>
    <property type="molecule type" value="Genomic_DNA"/>
</dbReference>
<feature type="signal peptide" evidence="1">
    <location>
        <begin position="1"/>
        <end position="25"/>
    </location>
</feature>